<dbReference type="KEGG" id="kbs:EPA93_40605"/>
<proteinExistence type="predicted"/>
<dbReference type="RefSeq" id="WP_129893007.1">
    <property type="nucleotide sequence ID" value="NZ_CP035758.1"/>
</dbReference>
<accession>A0A4P6K389</accession>
<dbReference type="GO" id="GO:0016627">
    <property type="term" value="F:oxidoreductase activity, acting on the CH-CH group of donors"/>
    <property type="evidence" value="ECO:0007669"/>
    <property type="project" value="TreeGrafter"/>
</dbReference>
<dbReference type="PANTHER" id="PTHR35176:SF11">
    <property type="entry name" value="PYRIDOXAMINE 5'-PHOSPHATE OXIDASE FAMILY PROTEIN"/>
    <property type="match status" value="1"/>
</dbReference>
<protein>
    <submittedName>
        <fullName evidence="2">PPOX class F420-dependent oxidoreductase</fullName>
        <ecNumber evidence="2">1.-.-.-</ecNumber>
    </submittedName>
</protein>
<reference evidence="2 3" key="1">
    <citation type="submission" date="2019-01" db="EMBL/GenBank/DDBJ databases">
        <title>Ktedonosporobacter rubrisoli SCAWS-G2.</title>
        <authorList>
            <person name="Huang Y."/>
            <person name="Yan B."/>
        </authorList>
    </citation>
    <scope>NUCLEOTIDE SEQUENCE [LARGE SCALE GENOMIC DNA]</scope>
    <source>
        <strain evidence="2 3">SCAWS-G2</strain>
    </source>
</reference>
<sequence>MSEKTVATTRQFLTTPGKGHTTILTSFRRNGQGVDTPVGTVALNGKLYFMTAADTWKAKRLARNPHVTVAPGTYSGKVLGPAIKGQARRLYGEELQLARGLLRVGVLGHFWGFIFDWRNPGEKTAVYEILLEASEVDDEQRVLAQHK</sequence>
<evidence type="ECO:0000313" key="2">
    <source>
        <dbReference type="EMBL" id="QBD81946.1"/>
    </source>
</evidence>
<dbReference type="InterPro" id="IPR019965">
    <property type="entry name" value="PPOX_F420-dep_Rv2061_put"/>
</dbReference>
<dbReference type="SUPFAM" id="SSF50475">
    <property type="entry name" value="FMN-binding split barrel"/>
    <property type="match status" value="1"/>
</dbReference>
<keyword evidence="1 2" id="KW-0560">Oxidoreductase</keyword>
<dbReference type="EMBL" id="CP035758">
    <property type="protein sequence ID" value="QBD81946.1"/>
    <property type="molecule type" value="Genomic_DNA"/>
</dbReference>
<dbReference type="PANTHER" id="PTHR35176">
    <property type="entry name" value="HEME OXYGENASE HI_0854-RELATED"/>
    <property type="match status" value="1"/>
</dbReference>
<keyword evidence="3" id="KW-1185">Reference proteome</keyword>
<dbReference type="Proteomes" id="UP000290365">
    <property type="component" value="Chromosome"/>
</dbReference>
<dbReference type="Gene3D" id="2.30.110.10">
    <property type="entry name" value="Electron Transport, Fmn-binding Protein, Chain A"/>
    <property type="match status" value="1"/>
</dbReference>
<organism evidence="2 3">
    <name type="scientific">Ktedonosporobacter rubrisoli</name>
    <dbReference type="NCBI Taxonomy" id="2509675"/>
    <lineage>
        <taxon>Bacteria</taxon>
        <taxon>Bacillati</taxon>
        <taxon>Chloroflexota</taxon>
        <taxon>Ktedonobacteria</taxon>
        <taxon>Ktedonobacterales</taxon>
        <taxon>Ktedonosporobacteraceae</taxon>
        <taxon>Ktedonosporobacter</taxon>
    </lineage>
</organism>
<dbReference type="AlphaFoldDB" id="A0A4P6K389"/>
<dbReference type="InterPro" id="IPR012349">
    <property type="entry name" value="Split_barrel_FMN-bd"/>
</dbReference>
<name>A0A4P6K389_KTERU</name>
<dbReference type="OrthoDB" id="163808at2"/>
<evidence type="ECO:0000313" key="3">
    <source>
        <dbReference type="Proteomes" id="UP000290365"/>
    </source>
</evidence>
<dbReference type="NCBIfam" id="TIGR03666">
    <property type="entry name" value="Rv2061_F420"/>
    <property type="match status" value="1"/>
</dbReference>
<evidence type="ECO:0000256" key="1">
    <source>
        <dbReference type="ARBA" id="ARBA00023002"/>
    </source>
</evidence>
<dbReference type="GO" id="GO:0070967">
    <property type="term" value="F:coenzyme F420 binding"/>
    <property type="evidence" value="ECO:0007669"/>
    <property type="project" value="TreeGrafter"/>
</dbReference>
<gene>
    <name evidence="2" type="ORF">EPA93_40605</name>
</gene>
<dbReference type="EC" id="1.-.-.-" evidence="2"/>
<dbReference type="InterPro" id="IPR052019">
    <property type="entry name" value="F420H2_bilvrd_red/Heme_oxyg"/>
</dbReference>
<dbReference type="GO" id="GO:0005829">
    <property type="term" value="C:cytosol"/>
    <property type="evidence" value="ECO:0007669"/>
    <property type="project" value="TreeGrafter"/>
</dbReference>